<feature type="compositionally biased region" description="Polar residues" evidence="1">
    <location>
        <begin position="436"/>
        <end position="448"/>
    </location>
</feature>
<dbReference type="EMBL" id="JAWCUI010000069">
    <property type="protein sequence ID" value="KAL1889813.1"/>
    <property type="molecule type" value="Genomic_DNA"/>
</dbReference>
<gene>
    <name evidence="2" type="ORF">Sste5346_008671</name>
</gene>
<feature type="compositionally biased region" description="Basic and acidic residues" evidence="1">
    <location>
        <begin position="377"/>
        <end position="397"/>
    </location>
</feature>
<dbReference type="Proteomes" id="UP001583186">
    <property type="component" value="Unassembled WGS sequence"/>
</dbReference>
<proteinExistence type="predicted"/>
<feature type="region of interest" description="Disordered" evidence="1">
    <location>
        <begin position="376"/>
        <end position="698"/>
    </location>
</feature>
<feature type="compositionally biased region" description="Acidic residues" evidence="1">
    <location>
        <begin position="398"/>
        <end position="407"/>
    </location>
</feature>
<feature type="compositionally biased region" description="Low complexity" evidence="1">
    <location>
        <begin position="636"/>
        <end position="647"/>
    </location>
</feature>
<evidence type="ECO:0000256" key="1">
    <source>
        <dbReference type="SAM" id="MobiDB-lite"/>
    </source>
</evidence>
<protein>
    <recommendedName>
        <fullName evidence="4">Ubiquitin carboxyl-terminal hydrolase 19</fullName>
    </recommendedName>
</protein>
<reference evidence="2 3" key="1">
    <citation type="journal article" date="2024" name="IMA Fungus">
        <title>IMA Genome - F19 : A genome assembly and annotation guide to empower mycologists, including annotated draft genome sequences of Ceratocystis pirilliformis, Diaporthe australafricana, Fusarium ophioides, Paecilomyces lecythidis, and Sporothrix stenoceras.</title>
        <authorList>
            <person name="Aylward J."/>
            <person name="Wilson A.M."/>
            <person name="Visagie C.M."/>
            <person name="Spraker J."/>
            <person name="Barnes I."/>
            <person name="Buitendag C."/>
            <person name="Ceriani C."/>
            <person name="Del Mar Angel L."/>
            <person name="du Plessis D."/>
            <person name="Fuchs T."/>
            <person name="Gasser K."/>
            <person name="Kramer D."/>
            <person name="Li W."/>
            <person name="Munsamy K."/>
            <person name="Piso A."/>
            <person name="Price J.L."/>
            <person name="Sonnekus B."/>
            <person name="Thomas C."/>
            <person name="van der Nest A."/>
            <person name="van Dijk A."/>
            <person name="van Heerden A."/>
            <person name="van Vuuren N."/>
            <person name="Yilmaz N."/>
            <person name="Duong T.A."/>
            <person name="van der Merwe N.A."/>
            <person name="Wingfield M.J."/>
            <person name="Wingfield B.D."/>
        </authorList>
    </citation>
    <scope>NUCLEOTIDE SEQUENCE [LARGE SCALE GENOMIC DNA]</scope>
    <source>
        <strain evidence="2 3">CMW 5346</strain>
    </source>
</reference>
<name>A0ABR3YPI4_9PEZI</name>
<evidence type="ECO:0000313" key="2">
    <source>
        <dbReference type="EMBL" id="KAL1889813.1"/>
    </source>
</evidence>
<comment type="caution">
    <text evidence="2">The sequence shown here is derived from an EMBL/GenBank/DDBJ whole genome shotgun (WGS) entry which is preliminary data.</text>
</comment>
<organism evidence="2 3">
    <name type="scientific">Sporothrix stenoceras</name>
    <dbReference type="NCBI Taxonomy" id="5173"/>
    <lineage>
        <taxon>Eukaryota</taxon>
        <taxon>Fungi</taxon>
        <taxon>Dikarya</taxon>
        <taxon>Ascomycota</taxon>
        <taxon>Pezizomycotina</taxon>
        <taxon>Sordariomycetes</taxon>
        <taxon>Sordariomycetidae</taxon>
        <taxon>Ophiostomatales</taxon>
        <taxon>Ophiostomataceae</taxon>
        <taxon>Sporothrix</taxon>
    </lineage>
</organism>
<feature type="compositionally biased region" description="Low complexity" evidence="1">
    <location>
        <begin position="151"/>
        <end position="165"/>
    </location>
</feature>
<sequence>MDTRFFVSREEFHNVQMDVRQLQAVQSTQIERIQRLEKRHQDDAAMRSAWSTSPFPSALVGTPQHGPIRIPSTENFDLDEQSQTLGSLHLEPDDEPIRRAAAASRANSVRFDESANLAQSGRSFGDIGPFRPGSSLMMERSLSHKSDGRHSSAGHSVHSVHSAASGRGSSIALDTNFMTGGHEDDSPIDMPEPPPVFFVLGSVPAIIRCWLTKDFANNTLLYAAVCTGAQKSTIDFSLVKELGLDDLIYREVDNSFKIHLQTYLAEAIPATKSAVPVPQIPFLAINFEVVGPEHASESENGKGIRVFIGSDALRVHSADILFSRNLLSVYSSEREKLSVPFVRPENDALFKNLCTVSAVPGRPKLNAAAAEFVSSDAKSRDSINGADDEHQQDHLGDYDDDLDSVPDDETRHFQGQQEQNGEHEVLQLRRGPPGLQNISTAVGDSSILSPGAVSPTSAHHIPPAKWHGAASGAPSENGTDGEKLPRNSPSSDYSGKEAGPNPEGGRRDASAIWGSWRQGGSAAGSDGGHRENGPLSGYQPAGRPRAMKVLKPKAGNGSTSARTGSSYEPPPPPRSSGEHRRKSQGPSSTAVSGNEGGSSGGDRSNNATSGGGNSGGGASGGGTTPSNVIRWESKRSISSSNAAAHNAGHGKENKGQQGLAALESRNNTSTGPRTSNPVGGASAFAWMKSSKSKPAPAE</sequence>
<feature type="region of interest" description="Disordered" evidence="1">
    <location>
        <begin position="135"/>
        <end position="165"/>
    </location>
</feature>
<feature type="compositionally biased region" description="Polar residues" evidence="1">
    <location>
        <begin position="664"/>
        <end position="677"/>
    </location>
</feature>
<feature type="compositionally biased region" description="Gly residues" evidence="1">
    <location>
        <begin position="609"/>
        <end position="623"/>
    </location>
</feature>
<keyword evidence="3" id="KW-1185">Reference proteome</keyword>
<accession>A0ABR3YPI4</accession>
<evidence type="ECO:0000313" key="3">
    <source>
        <dbReference type="Proteomes" id="UP001583186"/>
    </source>
</evidence>
<feature type="compositionally biased region" description="Polar residues" evidence="1">
    <location>
        <begin position="556"/>
        <end position="566"/>
    </location>
</feature>
<evidence type="ECO:0008006" key="4">
    <source>
        <dbReference type="Google" id="ProtNLM"/>
    </source>
</evidence>
<feature type="compositionally biased region" description="Basic and acidic residues" evidence="1">
    <location>
        <begin position="141"/>
        <end position="150"/>
    </location>
</feature>